<protein>
    <recommendedName>
        <fullName evidence="2">Factor of DNA methylation 1-5/IDN2 domain-containing protein</fullName>
    </recommendedName>
</protein>
<dbReference type="Proteomes" id="UP000652761">
    <property type="component" value="Unassembled WGS sequence"/>
</dbReference>
<proteinExistence type="predicted"/>
<accession>A0A843WHX2</accession>
<dbReference type="Pfam" id="PF03469">
    <property type="entry name" value="XH"/>
    <property type="match status" value="1"/>
</dbReference>
<dbReference type="AlphaFoldDB" id="A0A843WHX2"/>
<dbReference type="InterPro" id="IPR005379">
    <property type="entry name" value="FDM1-5/IDN2_XH"/>
</dbReference>
<dbReference type="GO" id="GO:0080188">
    <property type="term" value="P:gene silencing by siRNA-directed DNA methylation"/>
    <property type="evidence" value="ECO:0007669"/>
    <property type="project" value="InterPro"/>
</dbReference>
<evidence type="ECO:0000259" key="2">
    <source>
        <dbReference type="Pfam" id="PF03469"/>
    </source>
</evidence>
<dbReference type="PANTHER" id="PTHR21596">
    <property type="entry name" value="RIBONUCLEASE P SUBUNIT P38"/>
    <property type="match status" value="1"/>
</dbReference>
<evidence type="ECO:0000256" key="1">
    <source>
        <dbReference type="SAM" id="Coils"/>
    </source>
</evidence>
<dbReference type="EMBL" id="NMUH01003173">
    <property type="protein sequence ID" value="MQM04195.1"/>
    <property type="molecule type" value="Genomic_DNA"/>
</dbReference>
<sequence length="252" mass="29689">NAEKSSSLLLASLEQKRADDNYMRLVEEQKREKEAAIQKILLLEKQLDAKQKLELEIEQLKGKVEVMKHIKGTEDRGVKKLSDELKEKIEDLDFMEQLNQALTGLYELVKGQSNIGLRRMGELEVKTFRNACRKRFAEEEADIKAAELCSNWQYELSKPDWHPFKLVAKDQKTEDFEEIIDDADEKLVRIKAELGDEMYEAVTTALLEMNEYNPSGRYPVQELWNFKERRKATLTEVIQYIFKQWKSNKRRR</sequence>
<feature type="coiled-coil region" evidence="1">
    <location>
        <begin position="26"/>
        <end position="98"/>
    </location>
</feature>
<keyword evidence="1" id="KW-0175">Coiled coil</keyword>
<evidence type="ECO:0000313" key="3">
    <source>
        <dbReference type="EMBL" id="MQM04195.1"/>
    </source>
</evidence>
<organism evidence="3 4">
    <name type="scientific">Colocasia esculenta</name>
    <name type="common">Wild taro</name>
    <name type="synonym">Arum esculentum</name>
    <dbReference type="NCBI Taxonomy" id="4460"/>
    <lineage>
        <taxon>Eukaryota</taxon>
        <taxon>Viridiplantae</taxon>
        <taxon>Streptophyta</taxon>
        <taxon>Embryophyta</taxon>
        <taxon>Tracheophyta</taxon>
        <taxon>Spermatophyta</taxon>
        <taxon>Magnoliopsida</taxon>
        <taxon>Liliopsida</taxon>
        <taxon>Araceae</taxon>
        <taxon>Aroideae</taxon>
        <taxon>Colocasieae</taxon>
        <taxon>Colocasia</taxon>
    </lineage>
</organism>
<dbReference type="PANTHER" id="PTHR21596:SF3">
    <property type="entry name" value="FACTOR OF DNA METHYLATION 1-RELATED"/>
    <property type="match status" value="1"/>
</dbReference>
<dbReference type="OrthoDB" id="1892195at2759"/>
<comment type="caution">
    <text evidence="3">The sequence shown here is derived from an EMBL/GenBank/DDBJ whole genome shotgun (WGS) entry which is preliminary data.</text>
</comment>
<evidence type="ECO:0000313" key="4">
    <source>
        <dbReference type="Proteomes" id="UP000652761"/>
    </source>
</evidence>
<feature type="domain" description="Factor of DNA methylation 1-5/IDN2" evidence="2">
    <location>
        <begin position="118"/>
        <end position="251"/>
    </location>
</feature>
<gene>
    <name evidence="3" type="ORF">Taro_036997</name>
</gene>
<dbReference type="InterPro" id="IPR045177">
    <property type="entry name" value="FDM1-5/IDN2"/>
</dbReference>
<name>A0A843WHX2_COLES</name>
<reference evidence="3" key="1">
    <citation type="submission" date="2017-07" db="EMBL/GenBank/DDBJ databases">
        <title>Taro Niue Genome Assembly and Annotation.</title>
        <authorList>
            <person name="Atibalentja N."/>
            <person name="Keating K."/>
            <person name="Fields C.J."/>
        </authorList>
    </citation>
    <scope>NUCLEOTIDE SEQUENCE</scope>
    <source>
        <strain evidence="3">Niue_2</strain>
        <tissue evidence="3">Leaf</tissue>
    </source>
</reference>
<keyword evidence="4" id="KW-1185">Reference proteome</keyword>
<feature type="non-terminal residue" evidence="3">
    <location>
        <position position="1"/>
    </location>
</feature>